<dbReference type="GO" id="GO:0006357">
    <property type="term" value="P:regulation of transcription by RNA polymerase II"/>
    <property type="evidence" value="ECO:0007669"/>
    <property type="project" value="UniProtKB-ARBA"/>
</dbReference>
<sequence length="336" mass="37944">MASQIVDNSSEPKFKQEIQQMMYIAGETQDPSTETIALVENIIHDQVVRLLTTASDLARRRGSPVFSKDDLIFQIRHDAARVARLRNLLVWNTVRRKAKDAEEVEDAGNDGGEVMADDDAEDQDEESAARDSRLPVIALPWDIPSYFSEAAPAPSEGEEPDEAATEAKLERLRRASERTRNMTMAEYATWSEYRHASFTRRKVKRFRAWSGLGLIAEHKKNDDVLDIIGLITSEMVHKLTMVAMRIQKEEMLRLDNATRMSSPAKPTAPVGLFAQPTEARKAVEPRHVRQAFQRIQSVSTRKRTLLRGTRLSDRLGTVLVCFPTLCLCRALCSLSH</sequence>
<keyword evidence="9" id="KW-1185">Reference proteome</keyword>
<evidence type="ECO:0000256" key="5">
    <source>
        <dbReference type="ARBA" id="ARBA00023242"/>
    </source>
</evidence>
<comment type="subcellular location">
    <subcellularLocation>
        <location evidence="1">Nucleus</location>
    </subcellularLocation>
</comment>
<dbReference type="AlphaFoldDB" id="A0AAD9S4I1"/>
<dbReference type="GO" id="GO:0006366">
    <property type="term" value="P:transcription by RNA polymerase II"/>
    <property type="evidence" value="ECO:0007669"/>
    <property type="project" value="InterPro"/>
</dbReference>
<keyword evidence="3" id="KW-0010">Activator</keyword>
<dbReference type="GO" id="GO:0005634">
    <property type="term" value="C:nucleus"/>
    <property type="evidence" value="ECO:0007669"/>
    <property type="project" value="UniProtKB-SubCell"/>
</dbReference>
<evidence type="ECO:0000256" key="6">
    <source>
        <dbReference type="ARBA" id="ARBA00061274"/>
    </source>
</evidence>
<evidence type="ECO:0000313" key="9">
    <source>
        <dbReference type="Proteomes" id="UP001265746"/>
    </source>
</evidence>
<dbReference type="Pfam" id="PF02269">
    <property type="entry name" value="TFIID-18kDa"/>
    <property type="match status" value="1"/>
</dbReference>
<dbReference type="SUPFAM" id="SSF47113">
    <property type="entry name" value="Histone-fold"/>
    <property type="match status" value="1"/>
</dbReference>
<dbReference type="InterPro" id="IPR009072">
    <property type="entry name" value="Histone-fold"/>
</dbReference>
<evidence type="ECO:0000256" key="7">
    <source>
        <dbReference type="SAM" id="MobiDB-lite"/>
    </source>
</evidence>
<dbReference type="GO" id="GO:0003712">
    <property type="term" value="F:transcription coregulator activity"/>
    <property type="evidence" value="ECO:0007669"/>
    <property type="project" value="TreeGrafter"/>
</dbReference>
<reference evidence="8" key="1">
    <citation type="submission" date="2023-06" db="EMBL/GenBank/DDBJ databases">
        <authorList>
            <person name="Noh H."/>
        </authorList>
    </citation>
    <scope>NUCLEOTIDE SEQUENCE</scope>
    <source>
        <strain evidence="8">DUCC20226</strain>
    </source>
</reference>
<dbReference type="EMBL" id="JAUJFL010000008">
    <property type="protein sequence ID" value="KAK2598838.1"/>
    <property type="molecule type" value="Genomic_DNA"/>
</dbReference>
<name>A0AAD9S4I1_PHOAM</name>
<dbReference type="PANTHER" id="PTHR11380">
    <property type="entry name" value="TRANSCRIPTION INITIATION FACTOR TFIID/SUPT3-RELATED"/>
    <property type="match status" value="1"/>
</dbReference>
<accession>A0AAD9S4I1</accession>
<dbReference type="InterPro" id="IPR003195">
    <property type="entry name" value="TFIID_TAF13"/>
</dbReference>
<evidence type="ECO:0000256" key="1">
    <source>
        <dbReference type="ARBA" id="ARBA00004123"/>
    </source>
</evidence>
<dbReference type="Proteomes" id="UP001265746">
    <property type="component" value="Unassembled WGS sequence"/>
</dbReference>
<evidence type="ECO:0000256" key="4">
    <source>
        <dbReference type="ARBA" id="ARBA00023163"/>
    </source>
</evidence>
<gene>
    <name evidence="8" type="ORF">N8I77_012223</name>
</gene>
<dbReference type="CDD" id="cd22926">
    <property type="entry name" value="HFD_SPT3"/>
    <property type="match status" value="1"/>
</dbReference>
<keyword evidence="4" id="KW-0804">Transcription</keyword>
<organism evidence="8 9">
    <name type="scientific">Phomopsis amygdali</name>
    <name type="common">Fusicoccum amygdali</name>
    <dbReference type="NCBI Taxonomy" id="1214568"/>
    <lineage>
        <taxon>Eukaryota</taxon>
        <taxon>Fungi</taxon>
        <taxon>Dikarya</taxon>
        <taxon>Ascomycota</taxon>
        <taxon>Pezizomycotina</taxon>
        <taxon>Sordariomycetes</taxon>
        <taxon>Sordariomycetidae</taxon>
        <taxon>Diaporthales</taxon>
        <taxon>Diaporthaceae</taxon>
        <taxon>Diaporthe</taxon>
    </lineage>
</organism>
<feature type="region of interest" description="Disordered" evidence="7">
    <location>
        <begin position="100"/>
        <end position="131"/>
    </location>
</feature>
<comment type="similarity">
    <text evidence="6">Belongs to the SPT3 family.</text>
</comment>
<dbReference type="Gene3D" id="1.10.20.10">
    <property type="entry name" value="Histone, subunit A"/>
    <property type="match status" value="1"/>
</dbReference>
<keyword evidence="5" id="KW-0539">Nucleus</keyword>
<comment type="caution">
    <text evidence="8">The sequence shown here is derived from an EMBL/GenBank/DDBJ whole genome shotgun (WGS) entry which is preliminary data.</text>
</comment>
<proteinExistence type="inferred from homology"/>
<evidence type="ECO:0000256" key="2">
    <source>
        <dbReference type="ARBA" id="ARBA00023015"/>
    </source>
</evidence>
<protein>
    <submittedName>
        <fullName evidence="8">Uncharacterized protein</fullName>
    </submittedName>
</protein>
<feature type="compositionally biased region" description="Acidic residues" evidence="7">
    <location>
        <begin position="115"/>
        <end position="126"/>
    </location>
</feature>
<keyword evidence="2" id="KW-0805">Transcription regulation</keyword>
<dbReference type="PANTHER" id="PTHR11380:SF16">
    <property type="entry name" value="TRANSCRIPTION INITIATION PROTEIN SPT3 HOMOLOG"/>
    <property type="match status" value="1"/>
</dbReference>
<dbReference type="GO" id="GO:0046982">
    <property type="term" value="F:protein heterodimerization activity"/>
    <property type="evidence" value="ECO:0007669"/>
    <property type="project" value="InterPro"/>
</dbReference>
<dbReference type="FunFam" id="1.10.20.10:FF:000023">
    <property type="entry name" value="transcription initiation protein SPT3 homolog"/>
    <property type="match status" value="1"/>
</dbReference>
<dbReference type="GO" id="GO:0000124">
    <property type="term" value="C:SAGA complex"/>
    <property type="evidence" value="ECO:0007669"/>
    <property type="project" value="TreeGrafter"/>
</dbReference>
<evidence type="ECO:0000313" key="8">
    <source>
        <dbReference type="EMBL" id="KAK2598838.1"/>
    </source>
</evidence>
<evidence type="ECO:0000256" key="3">
    <source>
        <dbReference type="ARBA" id="ARBA00023159"/>
    </source>
</evidence>